<feature type="compositionally biased region" description="Low complexity" evidence="1">
    <location>
        <begin position="221"/>
        <end position="235"/>
    </location>
</feature>
<proteinExistence type="predicted"/>
<evidence type="ECO:0000256" key="1">
    <source>
        <dbReference type="SAM" id="MobiDB-lite"/>
    </source>
</evidence>
<accession>A0A2N5SFG2</accession>
<evidence type="ECO:0000313" key="2">
    <source>
        <dbReference type="EMBL" id="PLW11987.1"/>
    </source>
</evidence>
<dbReference type="Proteomes" id="UP000235388">
    <property type="component" value="Unassembled WGS sequence"/>
</dbReference>
<protein>
    <submittedName>
        <fullName evidence="2">Uncharacterized protein</fullName>
    </submittedName>
</protein>
<evidence type="ECO:0000313" key="3">
    <source>
        <dbReference type="Proteomes" id="UP000235388"/>
    </source>
</evidence>
<keyword evidence="3" id="KW-1185">Reference proteome</keyword>
<comment type="caution">
    <text evidence="2">The sequence shown here is derived from an EMBL/GenBank/DDBJ whole genome shotgun (WGS) entry which is preliminary data.</text>
</comment>
<gene>
    <name evidence="2" type="ORF">PCANC_23780</name>
</gene>
<feature type="region of interest" description="Disordered" evidence="1">
    <location>
        <begin position="217"/>
        <end position="241"/>
    </location>
</feature>
<dbReference type="EMBL" id="PGCJ01000998">
    <property type="protein sequence ID" value="PLW11987.1"/>
    <property type="molecule type" value="Genomic_DNA"/>
</dbReference>
<feature type="compositionally biased region" description="Low complexity" evidence="1">
    <location>
        <begin position="9"/>
        <end position="18"/>
    </location>
</feature>
<name>A0A2N5SFG2_9BASI</name>
<dbReference type="AlphaFoldDB" id="A0A2N5SFG2"/>
<organism evidence="2 3">
    <name type="scientific">Puccinia coronata f. sp. avenae</name>
    <dbReference type="NCBI Taxonomy" id="200324"/>
    <lineage>
        <taxon>Eukaryota</taxon>
        <taxon>Fungi</taxon>
        <taxon>Dikarya</taxon>
        <taxon>Basidiomycota</taxon>
        <taxon>Pucciniomycotina</taxon>
        <taxon>Pucciniomycetes</taxon>
        <taxon>Pucciniales</taxon>
        <taxon>Pucciniaceae</taxon>
        <taxon>Puccinia</taxon>
    </lineage>
</organism>
<feature type="region of interest" description="Disordered" evidence="1">
    <location>
        <begin position="1"/>
        <end position="58"/>
    </location>
</feature>
<reference evidence="2 3" key="1">
    <citation type="submission" date="2017-11" db="EMBL/GenBank/DDBJ databases">
        <title>De novo assembly and phasing of dikaryotic genomes from two isolates of Puccinia coronata f. sp. avenae, the causal agent of oat crown rust.</title>
        <authorList>
            <person name="Miller M.E."/>
            <person name="Zhang Y."/>
            <person name="Omidvar V."/>
            <person name="Sperschneider J."/>
            <person name="Schwessinger B."/>
            <person name="Raley C."/>
            <person name="Palmer J.M."/>
            <person name="Garnica D."/>
            <person name="Upadhyaya N."/>
            <person name="Rathjen J."/>
            <person name="Taylor J.M."/>
            <person name="Park R.F."/>
            <person name="Dodds P.N."/>
            <person name="Hirsch C.D."/>
            <person name="Kianian S.F."/>
            <person name="Figueroa M."/>
        </authorList>
    </citation>
    <scope>NUCLEOTIDE SEQUENCE [LARGE SCALE GENOMIC DNA]</scope>
    <source>
        <strain evidence="2">12NC29</strain>
    </source>
</reference>
<sequence>MPATHPTVPASSSQAAGKAKQKAPKGSGYRGSNYNPVYRNSYGDRESRRKAYPSKISQRVAPVNGDELYEPIKANVSEQQPIPVNRFIQGPPSTAVLAEGKLDHDWPVNFACKMAIDEWTTALENASLTNSYANFLDGKPQYCATSNTAGINRSNTAVQEVLKQLCSTGGWMGTVRPKQEPTGWADLSNRSRLVLCNRSQELIGQSCPTRRQVLRSDSAFPTTSQTVPVQPPVKQGCSSTA</sequence>